<evidence type="ECO:0000256" key="1">
    <source>
        <dbReference type="ARBA" id="ARBA00022818"/>
    </source>
</evidence>
<dbReference type="PANTHER" id="PTHR43641">
    <property type="entry name" value="FORMATE ACETYLTRANSFERASE 3-RELATED"/>
    <property type="match status" value="1"/>
</dbReference>
<dbReference type="InterPro" id="IPR051215">
    <property type="entry name" value="GRE"/>
</dbReference>
<reference evidence="6" key="1">
    <citation type="journal article" date="2021" name="PeerJ">
        <title>Extensive microbial diversity within the chicken gut microbiome revealed by metagenomics and culture.</title>
        <authorList>
            <person name="Gilroy R."/>
            <person name="Ravi A."/>
            <person name="Getino M."/>
            <person name="Pursley I."/>
            <person name="Horton D.L."/>
            <person name="Alikhan N.F."/>
            <person name="Baker D."/>
            <person name="Gharbi K."/>
            <person name="Hall N."/>
            <person name="Watson M."/>
            <person name="Adriaenssens E.M."/>
            <person name="Foster-Nyarko E."/>
            <person name="Jarju S."/>
            <person name="Secka A."/>
            <person name="Antonio M."/>
            <person name="Oren A."/>
            <person name="Chaudhuri R.R."/>
            <person name="La Ragione R."/>
            <person name="Hildebrand F."/>
            <person name="Pallen M.J."/>
        </authorList>
    </citation>
    <scope>NUCLEOTIDE SEQUENCE</scope>
    <source>
        <strain evidence="6">CHK124-7917</strain>
    </source>
</reference>
<dbReference type="InterPro" id="IPR010098">
    <property type="entry name" value="PFL2/GDeHydtase_fam"/>
</dbReference>
<evidence type="ECO:0000256" key="2">
    <source>
        <dbReference type="ARBA" id="ARBA00023239"/>
    </source>
</evidence>
<dbReference type="InterPro" id="IPR004184">
    <property type="entry name" value="PFL_dom"/>
</dbReference>
<evidence type="ECO:0000313" key="6">
    <source>
        <dbReference type="EMBL" id="HJF45774.1"/>
    </source>
</evidence>
<dbReference type="RefSeq" id="WP_274959464.1">
    <property type="nucleotide sequence ID" value="NZ_DYWQ01000125.1"/>
</dbReference>
<dbReference type="PROSITE" id="PS51149">
    <property type="entry name" value="GLY_RADICAL_2"/>
    <property type="match status" value="1"/>
</dbReference>
<dbReference type="Pfam" id="PF01228">
    <property type="entry name" value="Gly_radical"/>
    <property type="match status" value="1"/>
</dbReference>
<protein>
    <submittedName>
        <fullName evidence="6">Formate C-acetyltransferase/glycerol dehydratase family glycyl radical enzyme</fullName>
    </submittedName>
</protein>
<dbReference type="NCBIfam" id="TIGR01774">
    <property type="entry name" value="PFL2-3"/>
    <property type="match status" value="1"/>
</dbReference>
<reference evidence="6" key="2">
    <citation type="submission" date="2021-09" db="EMBL/GenBank/DDBJ databases">
        <authorList>
            <person name="Gilroy R."/>
        </authorList>
    </citation>
    <scope>NUCLEOTIDE SEQUENCE</scope>
    <source>
        <strain evidence="6">CHK124-7917</strain>
    </source>
</reference>
<feature type="domain" description="Glycine radical" evidence="4">
    <location>
        <begin position="657"/>
        <end position="778"/>
    </location>
</feature>
<dbReference type="Proteomes" id="UP000697330">
    <property type="component" value="Unassembled WGS sequence"/>
</dbReference>
<organism evidence="6 7">
    <name type="scientific">Thermophilibacter provencensis</name>
    <dbReference type="NCBI Taxonomy" id="1852386"/>
    <lineage>
        <taxon>Bacteria</taxon>
        <taxon>Bacillati</taxon>
        <taxon>Actinomycetota</taxon>
        <taxon>Coriobacteriia</taxon>
        <taxon>Coriobacteriales</taxon>
        <taxon>Atopobiaceae</taxon>
        <taxon>Thermophilibacter</taxon>
    </lineage>
</organism>
<sequence length="778" mass="86559">MLTPRTQRIKDALFARPRRISLERALLYRESYLETEGEPVVMRRALAFRRVLERHRIVIDGDDLLVGNRTEEPRSGVVSPEMSPYWILDELDEFPVRPQDTFDVSEEDKRTYREVLYPFWAGRSLNDWYVAHRPDEVGAAEKDRVFAVAQTDKGQGHIIADIGEVLDRGLGALLAEVEEHRDAAPENDFLRAGALCVRAVIDYVRRYERIVREASEGRPVADPNAFVAPASTPGRARELARMADVLAHVATEPCRDLYDALQLAWLLCVALQHESNASSISLGRMDQYLLPYYRASVEAGAAEGEMRELLQCFYLKTNTVVFVRSTDSARFFAGFPTGYNLVVGGVDAEGRDAANELSLLLLDLQRDTRLPQPNLSVRLHAGSPDALLRKAAEVIRLGDGLPQCFNDEVNVESFTLRGVTLADARDYAVVGCVELSIPGRMYGLHDICMFNMVRCMELAMRSHPEGFEDFEALVREVEATIDHYVSLMVRGCNVCDEAHRATSPTPLLSVLVHDSLERGADITSGGARYNPSGVQGVGTANLADSLYVVKRAIFEEGALTWAQLLEMLERDWQGAGDEVWRQRFINRYEKYGNDVDEVDRIGRRVLTHYGEEVARYENARGGRFQPGSYTVSAHIPLGAAVGATPDGRRAGEQLADGGLSPMVGRDKSGPTASLLSVSKLENVLDTNGSLLNVKFSPSTLEGEAGLARLVAYLRAFCRLKIQHIQFNVVDRATLLDAQAHPENHRDLVVRVAGYSAMFVELAKAIQDDIINRTEHELS</sequence>
<keyword evidence="2" id="KW-0456">Lyase</keyword>
<comment type="caution">
    <text evidence="6">The sequence shown here is derived from an EMBL/GenBank/DDBJ whole genome shotgun (WGS) entry which is preliminary data.</text>
</comment>
<evidence type="ECO:0000259" key="5">
    <source>
        <dbReference type="PROSITE" id="PS51554"/>
    </source>
</evidence>
<dbReference type="SUPFAM" id="SSF51998">
    <property type="entry name" value="PFL-like glycyl radical enzymes"/>
    <property type="match status" value="1"/>
</dbReference>
<dbReference type="PANTHER" id="PTHR43641:SF3">
    <property type="entry name" value="DEHYDRATASE PFLD-RELATED"/>
    <property type="match status" value="1"/>
</dbReference>
<gene>
    <name evidence="6" type="ORF">K8U72_08365</name>
</gene>
<evidence type="ECO:0000313" key="7">
    <source>
        <dbReference type="Proteomes" id="UP000697330"/>
    </source>
</evidence>
<accession>A0A921KLW0</accession>
<proteinExistence type="predicted"/>
<dbReference type="PROSITE" id="PS51554">
    <property type="entry name" value="PFL"/>
    <property type="match status" value="1"/>
</dbReference>
<dbReference type="InterPro" id="IPR001150">
    <property type="entry name" value="Gly_radical"/>
</dbReference>
<evidence type="ECO:0000259" key="4">
    <source>
        <dbReference type="PROSITE" id="PS51149"/>
    </source>
</evidence>
<feature type="modified residue" description="Glycine radical" evidence="3">
    <location>
        <position position="753"/>
    </location>
</feature>
<dbReference type="GO" id="GO:0005829">
    <property type="term" value="C:cytosol"/>
    <property type="evidence" value="ECO:0007669"/>
    <property type="project" value="TreeGrafter"/>
</dbReference>
<dbReference type="AlphaFoldDB" id="A0A921KLW0"/>
<name>A0A921KLW0_9ACTN</name>
<dbReference type="PROSITE" id="PS00850">
    <property type="entry name" value="GLY_RADICAL_1"/>
    <property type="match status" value="1"/>
</dbReference>
<dbReference type="EMBL" id="DYWQ01000125">
    <property type="protein sequence ID" value="HJF45774.1"/>
    <property type="molecule type" value="Genomic_DNA"/>
</dbReference>
<keyword evidence="1 3" id="KW-0556">Organic radical</keyword>
<dbReference type="Gene3D" id="3.20.70.20">
    <property type="match status" value="1"/>
</dbReference>
<evidence type="ECO:0000256" key="3">
    <source>
        <dbReference type="PROSITE-ProRule" id="PRU00493"/>
    </source>
</evidence>
<dbReference type="InterPro" id="IPR019777">
    <property type="entry name" value="Form_AcTrfase_GR_CS"/>
</dbReference>
<feature type="domain" description="PFL" evidence="5">
    <location>
        <begin position="4"/>
        <end position="649"/>
    </location>
</feature>
<dbReference type="Pfam" id="PF02901">
    <property type="entry name" value="PFL-like"/>
    <property type="match status" value="1"/>
</dbReference>
<dbReference type="GO" id="GO:0016829">
    <property type="term" value="F:lyase activity"/>
    <property type="evidence" value="ECO:0007669"/>
    <property type="project" value="UniProtKB-KW"/>
</dbReference>